<feature type="domain" description="Ice-binding protein C-terminal" evidence="2">
    <location>
        <begin position="183"/>
        <end position="206"/>
    </location>
</feature>
<evidence type="ECO:0000256" key="1">
    <source>
        <dbReference type="SAM" id="SignalP"/>
    </source>
</evidence>
<feature type="chain" id="PRO_5016705806" evidence="1">
    <location>
        <begin position="23"/>
        <end position="210"/>
    </location>
</feature>
<dbReference type="InterPro" id="IPR013424">
    <property type="entry name" value="Ice-binding_C"/>
</dbReference>
<dbReference type="Proteomes" id="UP000295794">
    <property type="component" value="Unassembled WGS sequence"/>
</dbReference>
<organism evidence="3 5">
    <name type="scientific">Iodobacter fluviatilis</name>
    <dbReference type="NCBI Taxonomy" id="537"/>
    <lineage>
        <taxon>Bacteria</taxon>
        <taxon>Pseudomonadati</taxon>
        <taxon>Pseudomonadota</taxon>
        <taxon>Betaproteobacteria</taxon>
        <taxon>Neisseriales</taxon>
        <taxon>Chitinibacteraceae</taxon>
        <taxon>Iodobacter</taxon>
    </lineage>
</organism>
<evidence type="ECO:0000313" key="5">
    <source>
        <dbReference type="Proteomes" id="UP000255108"/>
    </source>
</evidence>
<reference evidence="4 6" key="2">
    <citation type="submission" date="2019-03" db="EMBL/GenBank/DDBJ databases">
        <title>Genomic Encyclopedia of Type Strains, Phase IV (KMG-IV): sequencing the most valuable type-strain genomes for metagenomic binning, comparative biology and taxonomic classification.</title>
        <authorList>
            <person name="Goeker M."/>
        </authorList>
    </citation>
    <scope>NUCLEOTIDE SEQUENCE [LARGE SCALE GENOMIC DNA]</scope>
    <source>
        <strain evidence="4 6">DSM 3764</strain>
    </source>
</reference>
<dbReference type="Pfam" id="PF07589">
    <property type="entry name" value="PEP-CTERM"/>
    <property type="match status" value="1"/>
</dbReference>
<dbReference type="NCBIfam" id="TIGR02595">
    <property type="entry name" value="PEP_CTERM"/>
    <property type="match status" value="1"/>
</dbReference>
<evidence type="ECO:0000259" key="2">
    <source>
        <dbReference type="Pfam" id="PF07589"/>
    </source>
</evidence>
<sequence>MNIKKNAAAIVILFSLFSSAHAVNAYVDQFISFKDALGNNAVAYGNNGTLTAPPPEVVNPNIILGAPTVSQWVSIPTDYSAVYGFNGQKATDGLDIYYVDAGALSNVSVWGKLNIADAWTKIGSVTEGAPLGTTYNPVSSFLSLAGTGLSGVSQVMIRGTDVAGWSPGFDLMGIQGRGMLAAPVPEPETYALMGLGLIALLVNRRRQVNA</sequence>
<evidence type="ECO:0000313" key="3">
    <source>
        <dbReference type="EMBL" id="STR45281.1"/>
    </source>
</evidence>
<gene>
    <name evidence="4" type="ORF">EV682_10858</name>
    <name evidence="3" type="ORF">NCTC11159_03842</name>
</gene>
<dbReference type="Proteomes" id="UP000255108">
    <property type="component" value="Unassembled WGS sequence"/>
</dbReference>
<dbReference type="RefSeq" id="WP_207916639.1">
    <property type="nucleotide sequence ID" value="NZ_CAWOLO010000008.1"/>
</dbReference>
<evidence type="ECO:0000313" key="6">
    <source>
        <dbReference type="Proteomes" id="UP000295794"/>
    </source>
</evidence>
<feature type="signal peptide" evidence="1">
    <location>
        <begin position="1"/>
        <end position="22"/>
    </location>
</feature>
<protein>
    <submittedName>
        <fullName evidence="3">PEP-CTERM protein sorting domain</fullName>
    </submittedName>
    <submittedName>
        <fullName evidence="4">Secreted protein with PEP-CTERM sorting signal</fullName>
    </submittedName>
</protein>
<evidence type="ECO:0000313" key="4">
    <source>
        <dbReference type="EMBL" id="TCU85035.1"/>
    </source>
</evidence>
<keyword evidence="6" id="KW-1185">Reference proteome</keyword>
<proteinExistence type="predicted"/>
<name>A0A377STE0_9NEIS</name>
<accession>A0A377STE0</accession>
<reference evidence="3 5" key="1">
    <citation type="submission" date="2018-06" db="EMBL/GenBank/DDBJ databases">
        <authorList>
            <consortium name="Pathogen Informatics"/>
            <person name="Doyle S."/>
        </authorList>
    </citation>
    <scope>NUCLEOTIDE SEQUENCE [LARGE SCALE GENOMIC DNA]</scope>
    <source>
        <strain evidence="3 5">NCTC11159</strain>
    </source>
</reference>
<dbReference type="EMBL" id="UGHR01000004">
    <property type="protein sequence ID" value="STR45281.1"/>
    <property type="molecule type" value="Genomic_DNA"/>
</dbReference>
<dbReference type="EMBL" id="SMBT01000008">
    <property type="protein sequence ID" value="TCU85035.1"/>
    <property type="molecule type" value="Genomic_DNA"/>
</dbReference>
<dbReference type="AlphaFoldDB" id="A0A377STE0"/>
<keyword evidence="1" id="KW-0732">Signal</keyword>